<feature type="transmembrane region" description="Helical" evidence="1">
    <location>
        <begin position="121"/>
        <end position="139"/>
    </location>
</feature>
<dbReference type="AlphaFoldDB" id="A0A2S7WKA6"/>
<keyword evidence="1" id="KW-1133">Transmembrane helix</keyword>
<protein>
    <submittedName>
        <fullName evidence="2">Uncharacterized protein</fullName>
    </submittedName>
</protein>
<keyword evidence="1" id="KW-0812">Transmembrane</keyword>
<dbReference type="EMBL" id="MSCN01000001">
    <property type="protein sequence ID" value="PQJ78034.1"/>
    <property type="molecule type" value="Genomic_DNA"/>
</dbReference>
<evidence type="ECO:0000313" key="3">
    <source>
        <dbReference type="Proteomes" id="UP000238882"/>
    </source>
</evidence>
<dbReference type="Proteomes" id="UP000238882">
    <property type="component" value="Unassembled WGS sequence"/>
</dbReference>
<keyword evidence="1" id="KW-0472">Membrane</keyword>
<dbReference type="OrthoDB" id="10012059at2"/>
<evidence type="ECO:0000256" key="1">
    <source>
        <dbReference type="SAM" id="Phobius"/>
    </source>
</evidence>
<evidence type="ECO:0000313" key="2">
    <source>
        <dbReference type="EMBL" id="PQJ78034.1"/>
    </source>
</evidence>
<gene>
    <name evidence="2" type="ORF">BTO18_01990</name>
</gene>
<feature type="transmembrane region" description="Helical" evidence="1">
    <location>
        <begin position="90"/>
        <end position="109"/>
    </location>
</feature>
<feature type="transmembrane region" description="Helical" evidence="1">
    <location>
        <begin position="12"/>
        <end position="33"/>
    </location>
</feature>
<accession>A0A2S7WKA6</accession>
<organism evidence="2 3">
    <name type="scientific">Polaribacter porphyrae</name>
    <dbReference type="NCBI Taxonomy" id="1137780"/>
    <lineage>
        <taxon>Bacteria</taxon>
        <taxon>Pseudomonadati</taxon>
        <taxon>Bacteroidota</taxon>
        <taxon>Flavobacteriia</taxon>
        <taxon>Flavobacteriales</taxon>
        <taxon>Flavobacteriaceae</taxon>
    </lineage>
</organism>
<comment type="caution">
    <text evidence="2">The sequence shown here is derived from an EMBL/GenBank/DDBJ whole genome shotgun (WGS) entry which is preliminary data.</text>
</comment>
<name>A0A2S7WKA6_9FLAO</name>
<sequence length="234" mass="27474">MKKIEYILKMIPLFSFFLIIASSIKLAVYYKVFKINIVDYLSISEYVPLFLDDLHNLLYFSIISLSGFFFGRSHKKKKNEKEYEKKTIKVLSIIGIVSSVVIYPTIVYYTNDSIYNRLEHFGSIFLIFMCSTAMLYLSINKKISLNHFLGWLLFLLLLPVIISGYRDAHQIIENKREVKYEVSIKEKKLDKGNLFLGKSDKYVFFFNTDKKKSIIYPMSDVDKIDIIILNKTEN</sequence>
<feature type="transmembrane region" description="Helical" evidence="1">
    <location>
        <begin position="148"/>
        <end position="165"/>
    </location>
</feature>
<proteinExistence type="predicted"/>
<dbReference type="RefSeq" id="WP_105014616.1">
    <property type="nucleotide sequence ID" value="NZ_MSCN01000001.1"/>
</dbReference>
<feature type="transmembrane region" description="Helical" evidence="1">
    <location>
        <begin position="53"/>
        <end position="70"/>
    </location>
</feature>
<reference evidence="2 3" key="1">
    <citation type="submission" date="2016-12" db="EMBL/GenBank/DDBJ databases">
        <title>Trade-off between light-utilization and light-protection in marine flavobacteria.</title>
        <authorList>
            <person name="Kumagai Y."/>
            <person name="Yoshizawa S."/>
            <person name="Kogure K."/>
            <person name="Iwasaki W."/>
        </authorList>
    </citation>
    <scope>NUCLEOTIDE SEQUENCE [LARGE SCALE GENOMIC DNA]</scope>
    <source>
        <strain evidence="2 3">NBRC 108759</strain>
    </source>
</reference>
<keyword evidence="3" id="KW-1185">Reference proteome</keyword>